<accession>A0ABU3CPM9</accession>
<comment type="caution">
    <text evidence="2">The sequence shown here is derived from an EMBL/GenBank/DDBJ whole genome shotgun (WGS) entry which is preliminary data.</text>
</comment>
<feature type="signal peptide" evidence="1">
    <location>
        <begin position="1"/>
        <end position="25"/>
    </location>
</feature>
<feature type="chain" id="PRO_5046000287" evidence="1">
    <location>
        <begin position="26"/>
        <end position="822"/>
    </location>
</feature>
<keyword evidence="3" id="KW-1185">Reference proteome</keyword>
<protein>
    <submittedName>
        <fullName evidence="2">Uncharacterized protein</fullName>
    </submittedName>
</protein>
<evidence type="ECO:0000313" key="2">
    <source>
        <dbReference type="EMBL" id="MDT0648318.1"/>
    </source>
</evidence>
<keyword evidence="1" id="KW-0732">Signal</keyword>
<gene>
    <name evidence="2" type="ORF">RM545_16625</name>
</gene>
<sequence>MQHKLKTILSTLSLCLLASTAACFAQELNLKVLGDKNQGFWVTVYDAEKPLLQNNGEFSMHLSNLDLSVQHEITSWKASSYSQTSNGFNLEKDMYLPEFDANLSIRVDYEIIDPQLIRKTVHLFQPSMPNLYYSLEEKNIPAEVPHQYVTFEHENFPGGLVHELYPSAGFITNNNKVVGFLTDPGYKNEFTRTTRRRFSGRGGGMIGMRILPDPNLLSVASRKEQLSGNNYIKYTFGEFYNLDRGNTSSLDLSANYKKEGKVSVSRNNSLIEISFDQPGKAGIQLITPFEDQQLYTISFRAKGDVPVALKLYRIQNGEIKEELEHGIKYIDNFPVTSDSLTQFKGSILLPYIENDSVMLFLGKTSKKKGSLILRDLQLVQHEPFTQAYNNLPLGDTIVKTTYIFSEPWKDHKAYKIATQTKLAEGMGFKGTEIEKMLYANYQMMTWITGIDNLKPFNVPNLNYSPDMYNRDTFWSVISTHNKRLNISIWNQWANTQTSRGAIGTIITPYMGSIEAKDNEATIEWLVWALLNKRRFNAELPVEKIRKAANYILNEFDPDKDGICESHFSMSQVDVMEYHPKTDRMAVNQGMFAVALKTIQALGIEIDSTYVQKAESEYVKFYDPKRKHLLFDRDYPDLITLTDLIPEFLSLWVFDHAMLTDEMIINHLDQFPVLNRMEDAPYPEMGTTAPICIRLTKDAKGYSYMDADYQPFGEFGKINYADDSRDGFYYNGGSWLRAEYSAYVVGLKHGWEKAEKRMKNRLWAEMNLNPNWPYSKEFIPTKWSTYDDWWPSTRGLSWNVFVLMTNEFANLRTPDMDPDYRKL</sequence>
<dbReference type="PROSITE" id="PS51257">
    <property type="entry name" value="PROKAR_LIPOPROTEIN"/>
    <property type="match status" value="1"/>
</dbReference>
<proteinExistence type="predicted"/>
<evidence type="ECO:0000256" key="1">
    <source>
        <dbReference type="SAM" id="SignalP"/>
    </source>
</evidence>
<name>A0ABU3CPM9_9FLAO</name>
<dbReference type="Proteomes" id="UP001245285">
    <property type="component" value="Unassembled WGS sequence"/>
</dbReference>
<dbReference type="EMBL" id="JAVRHO010000037">
    <property type="protein sequence ID" value="MDT0648318.1"/>
    <property type="molecule type" value="Genomic_DNA"/>
</dbReference>
<dbReference type="RefSeq" id="WP_311496411.1">
    <property type="nucleotide sequence ID" value="NZ_JAVRHO010000037.1"/>
</dbReference>
<reference evidence="2 3" key="1">
    <citation type="submission" date="2023-09" db="EMBL/GenBank/DDBJ databases">
        <authorList>
            <person name="Rey-Velasco X."/>
        </authorList>
    </citation>
    <scope>NUCLEOTIDE SEQUENCE [LARGE SCALE GENOMIC DNA]</scope>
    <source>
        <strain evidence="2 3">F260</strain>
    </source>
</reference>
<organism evidence="2 3">
    <name type="scientific">Autumnicola lenta</name>
    <dbReference type="NCBI Taxonomy" id="3075593"/>
    <lineage>
        <taxon>Bacteria</taxon>
        <taxon>Pseudomonadati</taxon>
        <taxon>Bacteroidota</taxon>
        <taxon>Flavobacteriia</taxon>
        <taxon>Flavobacteriales</taxon>
        <taxon>Flavobacteriaceae</taxon>
        <taxon>Autumnicola</taxon>
    </lineage>
</organism>
<evidence type="ECO:0000313" key="3">
    <source>
        <dbReference type="Proteomes" id="UP001245285"/>
    </source>
</evidence>